<comment type="caution">
    <text evidence="1">The sequence shown here is derived from an EMBL/GenBank/DDBJ whole genome shotgun (WGS) entry which is preliminary data.</text>
</comment>
<name>A0AAD3XPU9_NEPGR</name>
<reference evidence="1" key="1">
    <citation type="submission" date="2023-05" db="EMBL/GenBank/DDBJ databases">
        <title>Nepenthes gracilis genome sequencing.</title>
        <authorList>
            <person name="Fukushima K."/>
        </authorList>
    </citation>
    <scope>NUCLEOTIDE SEQUENCE</scope>
    <source>
        <strain evidence="1">SING2019-196</strain>
    </source>
</reference>
<keyword evidence="2" id="KW-1185">Reference proteome</keyword>
<evidence type="ECO:0000313" key="2">
    <source>
        <dbReference type="Proteomes" id="UP001279734"/>
    </source>
</evidence>
<organism evidence="1 2">
    <name type="scientific">Nepenthes gracilis</name>
    <name type="common">Slender pitcher plant</name>
    <dbReference type="NCBI Taxonomy" id="150966"/>
    <lineage>
        <taxon>Eukaryota</taxon>
        <taxon>Viridiplantae</taxon>
        <taxon>Streptophyta</taxon>
        <taxon>Embryophyta</taxon>
        <taxon>Tracheophyta</taxon>
        <taxon>Spermatophyta</taxon>
        <taxon>Magnoliopsida</taxon>
        <taxon>eudicotyledons</taxon>
        <taxon>Gunneridae</taxon>
        <taxon>Pentapetalae</taxon>
        <taxon>Caryophyllales</taxon>
        <taxon>Nepenthaceae</taxon>
        <taxon>Nepenthes</taxon>
    </lineage>
</organism>
<evidence type="ECO:0000313" key="1">
    <source>
        <dbReference type="EMBL" id="GMH12284.1"/>
    </source>
</evidence>
<dbReference type="AlphaFoldDB" id="A0AAD3XPU9"/>
<accession>A0AAD3XPU9</accession>
<gene>
    <name evidence="1" type="ORF">Nepgr_014125</name>
</gene>
<protein>
    <submittedName>
        <fullName evidence="1">Uncharacterized protein</fullName>
    </submittedName>
</protein>
<proteinExistence type="predicted"/>
<dbReference type="EMBL" id="BSYO01000011">
    <property type="protein sequence ID" value="GMH12284.1"/>
    <property type="molecule type" value="Genomic_DNA"/>
</dbReference>
<sequence>MGEVRGCCGKRQRDYQNEYFSSTVHCTKRTLLKLSENPLGHHGFFYPTLAIEMLHTRTRKLHLYRRGK</sequence>
<dbReference type="Proteomes" id="UP001279734">
    <property type="component" value="Unassembled WGS sequence"/>
</dbReference>